<evidence type="ECO:0000256" key="1">
    <source>
        <dbReference type="SAM" id="MobiDB-lite"/>
    </source>
</evidence>
<evidence type="ECO:0000313" key="4">
    <source>
        <dbReference type="Proteomes" id="UP001371305"/>
    </source>
</evidence>
<dbReference type="Proteomes" id="UP001371305">
    <property type="component" value="Unassembled WGS sequence"/>
</dbReference>
<dbReference type="InterPro" id="IPR001173">
    <property type="entry name" value="Glyco_trans_2-like"/>
</dbReference>
<dbReference type="PANTHER" id="PTHR22916:SF3">
    <property type="entry name" value="UDP-GLCNAC:BETAGAL BETA-1,3-N-ACETYLGLUCOSAMINYLTRANSFERASE-LIKE PROTEIN 1"/>
    <property type="match status" value="1"/>
</dbReference>
<dbReference type="Pfam" id="PF00535">
    <property type="entry name" value="Glycos_transf_2"/>
    <property type="match status" value="1"/>
</dbReference>
<evidence type="ECO:0000259" key="2">
    <source>
        <dbReference type="Pfam" id="PF00535"/>
    </source>
</evidence>
<dbReference type="CDD" id="cd00761">
    <property type="entry name" value="Glyco_tranf_GTA_type"/>
    <property type="match status" value="1"/>
</dbReference>
<reference evidence="3 4" key="1">
    <citation type="submission" date="2024-04" db="EMBL/GenBank/DDBJ databases">
        <title>Luteolibacter sp. isolated from soil.</title>
        <authorList>
            <person name="An J."/>
        </authorList>
    </citation>
    <scope>NUCLEOTIDE SEQUENCE [LARGE SCALE GENOMIC DNA]</scope>
    <source>
        <strain evidence="3 4">Y139</strain>
    </source>
</reference>
<dbReference type="Gene3D" id="3.90.550.10">
    <property type="entry name" value="Spore Coat Polysaccharide Biosynthesis Protein SpsA, Chain A"/>
    <property type="match status" value="1"/>
</dbReference>
<evidence type="ECO:0000313" key="3">
    <source>
        <dbReference type="EMBL" id="MEK7954055.1"/>
    </source>
</evidence>
<dbReference type="PANTHER" id="PTHR22916">
    <property type="entry name" value="GLYCOSYLTRANSFERASE"/>
    <property type="match status" value="1"/>
</dbReference>
<proteinExistence type="predicted"/>
<protein>
    <submittedName>
        <fullName evidence="3">Glycosyltransferase family 2 protein</fullName>
        <ecNumber evidence="3">2.4.-.-</ecNumber>
    </submittedName>
</protein>
<dbReference type="SUPFAM" id="SSF53448">
    <property type="entry name" value="Nucleotide-diphospho-sugar transferases"/>
    <property type="match status" value="1"/>
</dbReference>
<dbReference type="RefSeq" id="WP_341407821.1">
    <property type="nucleotide sequence ID" value="NZ_JBBUKT010000015.1"/>
</dbReference>
<keyword evidence="3" id="KW-0328">Glycosyltransferase</keyword>
<feature type="domain" description="Glycosyltransferase 2-like" evidence="2">
    <location>
        <begin position="13"/>
        <end position="133"/>
    </location>
</feature>
<dbReference type="GO" id="GO:0016757">
    <property type="term" value="F:glycosyltransferase activity"/>
    <property type="evidence" value="ECO:0007669"/>
    <property type="project" value="UniProtKB-KW"/>
</dbReference>
<name>A0ABU9B215_9BACT</name>
<comment type="caution">
    <text evidence="3">The sequence shown here is derived from an EMBL/GenBank/DDBJ whole genome shotgun (WGS) entry which is preliminary data.</text>
</comment>
<sequence>MPSSPRADSPIVTVVIPAFNAEAWLSLTLESACSQTLREIEILVVDDDSRDGTARIALDYAARDPRVRLIQRENGGVGAARNSGIREARGKYIAPLDADDLWFPEKLEAQVACMEAGGEEMGMSYCWSEKIDSQGQRLTDSFPFEIEGRAPVPLILRNFIGNASVPMFRASALADVGLYLNCEEQEGSQGCEDWDLCIRVAEKYTIGLVRRPLVGYRQVEACMSLNIPWMSLSYEIAMRRARERNPGIPREVFRWSAGNFYSYLCSKCFLWTDYPGCLKSMIKAISSDPMLITNRRLHLMGLKSLVRIMTGTRGRLPGPASPDAPSAPATQGKMSWSDSIQAKRWEKAIGQGLF</sequence>
<keyword evidence="3" id="KW-0808">Transferase</keyword>
<dbReference type="EMBL" id="JBBUKT010000015">
    <property type="protein sequence ID" value="MEK7954055.1"/>
    <property type="molecule type" value="Genomic_DNA"/>
</dbReference>
<feature type="region of interest" description="Disordered" evidence="1">
    <location>
        <begin position="314"/>
        <end position="335"/>
    </location>
</feature>
<dbReference type="EC" id="2.4.-.-" evidence="3"/>
<organism evidence="3 4">
    <name type="scientific">Luteolibacter soli</name>
    <dbReference type="NCBI Taxonomy" id="3135280"/>
    <lineage>
        <taxon>Bacteria</taxon>
        <taxon>Pseudomonadati</taxon>
        <taxon>Verrucomicrobiota</taxon>
        <taxon>Verrucomicrobiia</taxon>
        <taxon>Verrucomicrobiales</taxon>
        <taxon>Verrucomicrobiaceae</taxon>
        <taxon>Luteolibacter</taxon>
    </lineage>
</organism>
<keyword evidence="4" id="KW-1185">Reference proteome</keyword>
<accession>A0ABU9B215</accession>
<dbReference type="InterPro" id="IPR029044">
    <property type="entry name" value="Nucleotide-diphossugar_trans"/>
</dbReference>
<gene>
    <name evidence="3" type="ORF">WKV53_26300</name>
</gene>